<dbReference type="Gene3D" id="1.10.101.10">
    <property type="entry name" value="PGBD-like superfamily/PGBD"/>
    <property type="match status" value="2"/>
</dbReference>
<evidence type="ECO:0000313" key="6">
    <source>
        <dbReference type="EMBL" id="MRH42462.1"/>
    </source>
</evidence>
<dbReference type="RefSeq" id="WP_153736108.1">
    <property type="nucleotide sequence ID" value="NZ_WJNG01000005.1"/>
</dbReference>
<evidence type="ECO:0000256" key="4">
    <source>
        <dbReference type="ARBA" id="ARBA00022807"/>
    </source>
</evidence>
<dbReference type="OrthoDB" id="9813368at2"/>
<keyword evidence="2" id="KW-0645">Protease</keyword>
<dbReference type="AlphaFoldDB" id="A0A6A8DMJ2"/>
<dbReference type="EMBL" id="WJNG01000005">
    <property type="protein sequence ID" value="MRH42462.1"/>
    <property type="molecule type" value="Genomic_DNA"/>
</dbReference>
<keyword evidence="7" id="KW-1185">Reference proteome</keyword>
<dbReference type="InterPro" id="IPR038765">
    <property type="entry name" value="Papain-like_cys_pep_sf"/>
</dbReference>
<keyword evidence="3" id="KW-0378">Hydrolase</keyword>
<sequence length="356" mass="40180">MLTNGNFQHVVKHSMAYGFVLSQPFSFYVDAYPMLQNEVLTQSSTLYYGQHNESVRVLQHKLNQLSYFDKTIDGEFGVLTEYALKKFQYENDLTANGRADNETINTILIIEREKHLRPLKAISKTYYPGDKGEDIKSIQNALHYFGYYKGELDGIYGPITDLALKIFQQDHGLEVEKEINEKTVNAIYAAEPIAEPVKESSAEEIKEVVAEPKQVTVEETNEPQQVKKTPQQVSFSISQLTSVAKQYIGTPYVWGGTSPNGFDCSGYIQYVFNSVGISLPRTVSDIWNFTKPVETLSVGDFVFYETYKPGPSHMGIYLGNGQFVHAGSSDGVEISDMSISYWKERYLGAKRVVIQN</sequence>
<evidence type="ECO:0000256" key="2">
    <source>
        <dbReference type="ARBA" id="ARBA00022670"/>
    </source>
</evidence>
<dbReference type="InterPro" id="IPR002477">
    <property type="entry name" value="Peptidoglycan-bd-like"/>
</dbReference>
<name>A0A6A8DMJ2_9BACI</name>
<accession>A0A6A8DMJ2</accession>
<protein>
    <recommendedName>
        <fullName evidence="5">NlpC/P60 domain-containing protein</fullName>
    </recommendedName>
</protein>
<dbReference type="PANTHER" id="PTHR47053:SF1">
    <property type="entry name" value="MUREIN DD-ENDOPEPTIDASE MEPH-RELATED"/>
    <property type="match status" value="1"/>
</dbReference>
<dbReference type="Gene3D" id="3.90.1720.10">
    <property type="entry name" value="endopeptidase domain like (from Nostoc punctiforme)"/>
    <property type="match status" value="1"/>
</dbReference>
<comment type="similarity">
    <text evidence="1">Belongs to the peptidase C40 family.</text>
</comment>
<evidence type="ECO:0000313" key="7">
    <source>
        <dbReference type="Proteomes" id="UP000799092"/>
    </source>
</evidence>
<dbReference type="Pfam" id="PF00877">
    <property type="entry name" value="NLPC_P60"/>
    <property type="match status" value="1"/>
</dbReference>
<feature type="domain" description="NlpC/P60" evidence="5">
    <location>
        <begin position="234"/>
        <end position="353"/>
    </location>
</feature>
<dbReference type="PROSITE" id="PS51935">
    <property type="entry name" value="NLPC_P60"/>
    <property type="match status" value="1"/>
</dbReference>
<dbReference type="InterPro" id="IPR051202">
    <property type="entry name" value="Peptidase_C40"/>
</dbReference>
<dbReference type="SUPFAM" id="SSF54001">
    <property type="entry name" value="Cysteine proteinases"/>
    <property type="match status" value="1"/>
</dbReference>
<organism evidence="6 7">
    <name type="scientific">Aquibacillus halophilus</name>
    <dbReference type="NCBI Taxonomy" id="930132"/>
    <lineage>
        <taxon>Bacteria</taxon>
        <taxon>Bacillati</taxon>
        <taxon>Bacillota</taxon>
        <taxon>Bacilli</taxon>
        <taxon>Bacillales</taxon>
        <taxon>Bacillaceae</taxon>
        <taxon>Aquibacillus</taxon>
    </lineage>
</organism>
<dbReference type="InterPro" id="IPR000064">
    <property type="entry name" value="NLP_P60_dom"/>
</dbReference>
<comment type="caution">
    <text evidence="6">The sequence shown here is derived from an EMBL/GenBank/DDBJ whole genome shotgun (WGS) entry which is preliminary data.</text>
</comment>
<dbReference type="GO" id="GO:0006508">
    <property type="term" value="P:proteolysis"/>
    <property type="evidence" value="ECO:0007669"/>
    <property type="project" value="UniProtKB-KW"/>
</dbReference>
<reference evidence="6" key="1">
    <citation type="submission" date="2019-11" db="EMBL/GenBank/DDBJ databases">
        <authorList>
            <person name="Li J."/>
        </authorList>
    </citation>
    <scope>NUCLEOTIDE SEQUENCE</scope>
    <source>
        <strain evidence="6">B6B</strain>
    </source>
</reference>
<evidence type="ECO:0000256" key="3">
    <source>
        <dbReference type="ARBA" id="ARBA00022801"/>
    </source>
</evidence>
<dbReference type="SUPFAM" id="SSF47090">
    <property type="entry name" value="PGBD-like"/>
    <property type="match status" value="2"/>
</dbReference>
<dbReference type="Pfam" id="PF01471">
    <property type="entry name" value="PG_binding_1"/>
    <property type="match status" value="2"/>
</dbReference>
<evidence type="ECO:0000259" key="5">
    <source>
        <dbReference type="PROSITE" id="PS51935"/>
    </source>
</evidence>
<proteinExistence type="inferred from homology"/>
<keyword evidence="4" id="KW-0788">Thiol protease</keyword>
<dbReference type="InterPro" id="IPR036366">
    <property type="entry name" value="PGBDSf"/>
</dbReference>
<dbReference type="GO" id="GO:0008234">
    <property type="term" value="F:cysteine-type peptidase activity"/>
    <property type="evidence" value="ECO:0007669"/>
    <property type="project" value="UniProtKB-KW"/>
</dbReference>
<evidence type="ECO:0000256" key="1">
    <source>
        <dbReference type="ARBA" id="ARBA00007074"/>
    </source>
</evidence>
<dbReference type="PANTHER" id="PTHR47053">
    <property type="entry name" value="MUREIN DD-ENDOPEPTIDASE MEPH-RELATED"/>
    <property type="match status" value="1"/>
</dbReference>
<dbReference type="Proteomes" id="UP000799092">
    <property type="component" value="Unassembled WGS sequence"/>
</dbReference>
<gene>
    <name evidence="6" type="ORF">GH741_07165</name>
</gene>
<dbReference type="InterPro" id="IPR036365">
    <property type="entry name" value="PGBD-like_sf"/>
</dbReference>